<organism evidence="1 2">
    <name type="scientific">Wickerhamomyces ciferrii (strain ATCC 14091 / BCRC 22168 / CBS 111 / JCM 3599 / NBRC 0793 / NRRL Y-1031 F-60-10)</name>
    <name type="common">Yeast</name>
    <name type="synonym">Pichia ciferrii</name>
    <dbReference type="NCBI Taxonomy" id="1206466"/>
    <lineage>
        <taxon>Eukaryota</taxon>
        <taxon>Fungi</taxon>
        <taxon>Dikarya</taxon>
        <taxon>Ascomycota</taxon>
        <taxon>Saccharomycotina</taxon>
        <taxon>Saccharomycetes</taxon>
        <taxon>Phaffomycetales</taxon>
        <taxon>Wickerhamomycetaceae</taxon>
        <taxon>Wickerhamomyces</taxon>
    </lineage>
</organism>
<sequence>MVSLLKVPAPVKELFDKFPVEQYPAVKQLTPDTKKEIVNRNYSFSVSSDDKTNGLVTFKLGTYNVYHLDDNTVLATDPLCLIAELALSIKNNIKLPKLNNDKSDSNRNSLFLLSHHANSQGFLPIYVEEENHKKSNRLIKDSQSIDEILLSRVQSSSELMLITLVDNVVYDFWITSVLFEFSKEVQQEIFTFSTSSQQHYVNSWGIDTLLSQLLTRNAFDLRNPAITKQYQNDPYSILTKRLPKYGKAVDFEKERNGKEFAHAMENLNSILVKRGTTFFNGDSKPGLLDVKIASYITLVQKYGPGTVIYDVVQRYESLVKHADSVIQFCS</sequence>
<comment type="caution">
    <text evidence="1">The sequence shown here is derived from an EMBL/GenBank/DDBJ whole genome shotgun (WGS) entry which is preliminary data.</text>
</comment>
<dbReference type="eggNOG" id="ENOG502RXPE">
    <property type="taxonomic scope" value="Eukaryota"/>
</dbReference>
<dbReference type="HOGENOM" id="CLU_073166_0_0_1"/>
<dbReference type="Proteomes" id="UP000009328">
    <property type="component" value="Unassembled WGS sequence"/>
</dbReference>
<dbReference type="InterPro" id="IPR021211">
    <property type="entry name" value="SAM35"/>
</dbReference>
<gene>
    <name evidence="1" type="ORF">BN7_3629</name>
</gene>
<name>K0KFY5_WICCF</name>
<reference evidence="1 2" key="1">
    <citation type="journal article" date="2012" name="Eukaryot. Cell">
        <title>Draft genome sequence of Wickerhamomyces ciferrii NRRL Y-1031 F-60-10.</title>
        <authorList>
            <person name="Schneider J."/>
            <person name="Andrea H."/>
            <person name="Blom J."/>
            <person name="Jaenicke S."/>
            <person name="Ruckert C."/>
            <person name="Schorsch C."/>
            <person name="Szczepanowski R."/>
            <person name="Farwick M."/>
            <person name="Goesmann A."/>
            <person name="Puhler A."/>
            <person name="Schaffer S."/>
            <person name="Tauch A."/>
            <person name="Kohler T."/>
            <person name="Brinkrolf K."/>
        </authorList>
    </citation>
    <scope>NUCLEOTIDE SEQUENCE [LARGE SCALE GENOMIC DNA]</scope>
    <source>
        <strain evidence="2">ATCC 14091 / BCRC 22168 / CBS 111 / JCM 3599 / NBRC 0793 / NRRL Y-1031 F-60-10</strain>
    </source>
</reference>
<dbReference type="EMBL" id="CAIF01000108">
    <property type="protein sequence ID" value="CCH44070.1"/>
    <property type="molecule type" value="Genomic_DNA"/>
</dbReference>
<proteinExistence type="predicted"/>
<evidence type="ECO:0000313" key="2">
    <source>
        <dbReference type="Proteomes" id="UP000009328"/>
    </source>
</evidence>
<protein>
    <submittedName>
        <fullName evidence="1">Sorting assembly machinery</fullName>
    </submittedName>
</protein>
<dbReference type="SUPFAM" id="SSF47616">
    <property type="entry name" value="GST C-terminal domain-like"/>
    <property type="match status" value="1"/>
</dbReference>
<keyword evidence="2" id="KW-1185">Reference proteome</keyword>
<dbReference type="AlphaFoldDB" id="K0KFY5"/>
<dbReference type="Gene3D" id="1.20.1050.10">
    <property type="match status" value="1"/>
</dbReference>
<accession>K0KFY5</accession>
<dbReference type="FunCoup" id="K0KFY5">
    <property type="interactions" value="70"/>
</dbReference>
<dbReference type="STRING" id="1206466.K0KFY5"/>
<dbReference type="InterPro" id="IPR036282">
    <property type="entry name" value="Glutathione-S-Trfase_C_sf"/>
</dbReference>
<dbReference type="InParanoid" id="K0KFY5"/>
<evidence type="ECO:0000313" key="1">
    <source>
        <dbReference type="EMBL" id="CCH44070.1"/>
    </source>
</evidence>
<dbReference type="Pfam" id="PF10806">
    <property type="entry name" value="SAM35"/>
    <property type="match status" value="1"/>
</dbReference>